<organism evidence="3 4">
    <name type="scientific">Altererythrobacter epoxidivorans</name>
    <dbReference type="NCBI Taxonomy" id="361183"/>
    <lineage>
        <taxon>Bacteria</taxon>
        <taxon>Pseudomonadati</taxon>
        <taxon>Pseudomonadota</taxon>
        <taxon>Alphaproteobacteria</taxon>
        <taxon>Sphingomonadales</taxon>
        <taxon>Erythrobacteraceae</taxon>
        <taxon>Altererythrobacter</taxon>
    </lineage>
</organism>
<dbReference type="SMART" id="SM00028">
    <property type="entry name" value="TPR"/>
    <property type="match status" value="2"/>
</dbReference>
<accession>A0A0M4LV64</accession>
<proteinExistence type="predicted"/>
<dbReference type="SUPFAM" id="SSF48452">
    <property type="entry name" value="TPR-like"/>
    <property type="match status" value="1"/>
</dbReference>
<gene>
    <name evidence="3" type="ORF">AMC99_01340</name>
</gene>
<reference evidence="3 4" key="1">
    <citation type="submission" date="2015-09" db="EMBL/GenBank/DDBJ databases">
        <title>Complete genome sequence of a benzo[a]pyrene-degrading bacterium Altererythrobacter epoxidivorans CGMCC 1.7731T.</title>
        <authorList>
            <person name="Li Z."/>
            <person name="Cheng H."/>
            <person name="Huo Y."/>
            <person name="Xu X."/>
        </authorList>
    </citation>
    <scope>NUCLEOTIDE SEQUENCE [LARGE SCALE GENOMIC DNA]</scope>
    <source>
        <strain evidence="3 4">CGMCC 1.7731</strain>
    </source>
</reference>
<keyword evidence="2" id="KW-0732">Signal</keyword>
<evidence type="ECO:0000313" key="3">
    <source>
        <dbReference type="EMBL" id="ALE16634.1"/>
    </source>
</evidence>
<protein>
    <submittedName>
        <fullName evidence="3">TPR repeat</fullName>
    </submittedName>
</protein>
<evidence type="ECO:0000256" key="2">
    <source>
        <dbReference type="SAM" id="SignalP"/>
    </source>
</evidence>
<sequence length="162" mass="16738">MRFAPAAAALSLMFAVNASVGSAGAADPDPRAAMLIAQGRAALAAGKPQDAIDAYEAALAVDPAYTPIFNELADAARIEGLQGKAIRYYRETLARDPGNLAAISGEGSAMVEKGALEKAKRNLAQLESLCGETCPETMALQTTIARGAKPRMAASETEVSQN</sequence>
<keyword evidence="4" id="KW-1185">Reference proteome</keyword>
<dbReference type="KEGG" id="aep:AMC99_01340"/>
<dbReference type="PATRIC" id="fig|361183.4.peg.1310"/>
<dbReference type="EMBL" id="CP012669">
    <property type="protein sequence ID" value="ALE16634.1"/>
    <property type="molecule type" value="Genomic_DNA"/>
</dbReference>
<evidence type="ECO:0000313" key="4">
    <source>
        <dbReference type="Proteomes" id="UP000057938"/>
    </source>
</evidence>
<dbReference type="InterPro" id="IPR019734">
    <property type="entry name" value="TPR_rpt"/>
</dbReference>
<feature type="repeat" description="TPR" evidence="1">
    <location>
        <begin position="32"/>
        <end position="65"/>
    </location>
</feature>
<dbReference type="Pfam" id="PF13432">
    <property type="entry name" value="TPR_16"/>
    <property type="match status" value="1"/>
</dbReference>
<feature type="chain" id="PRO_5005797946" evidence="2">
    <location>
        <begin position="26"/>
        <end position="162"/>
    </location>
</feature>
<dbReference type="Gene3D" id="1.25.40.10">
    <property type="entry name" value="Tetratricopeptide repeat domain"/>
    <property type="match status" value="1"/>
</dbReference>
<name>A0A0M4LV64_9SPHN</name>
<dbReference type="Proteomes" id="UP000057938">
    <property type="component" value="Chromosome"/>
</dbReference>
<keyword evidence="1" id="KW-0802">TPR repeat</keyword>
<evidence type="ECO:0000256" key="1">
    <source>
        <dbReference type="PROSITE-ProRule" id="PRU00339"/>
    </source>
</evidence>
<dbReference type="AlphaFoldDB" id="A0A0M4LV64"/>
<dbReference type="InterPro" id="IPR011990">
    <property type="entry name" value="TPR-like_helical_dom_sf"/>
</dbReference>
<dbReference type="STRING" id="361183.AMC99_01340"/>
<dbReference type="PROSITE" id="PS50005">
    <property type="entry name" value="TPR"/>
    <property type="match status" value="1"/>
</dbReference>
<feature type="signal peptide" evidence="2">
    <location>
        <begin position="1"/>
        <end position="25"/>
    </location>
</feature>
<dbReference type="RefSeq" id="WP_232301524.1">
    <property type="nucleotide sequence ID" value="NZ_CP012669.1"/>
</dbReference>